<dbReference type="SMART" id="SM00664">
    <property type="entry name" value="DoH"/>
    <property type="match status" value="1"/>
</dbReference>
<dbReference type="Pfam" id="PF03712">
    <property type="entry name" value="Cu2_monoox_C"/>
    <property type="match status" value="2"/>
</dbReference>
<evidence type="ECO:0000256" key="19">
    <source>
        <dbReference type="ARBA" id="ARBA00047952"/>
    </source>
</evidence>
<evidence type="ECO:0000256" key="15">
    <source>
        <dbReference type="ARBA" id="ARBA00023136"/>
    </source>
</evidence>
<dbReference type="FunFam" id="2.60.120.310:FF:000003">
    <property type="entry name" value="Dopamine beta-hydroxylase"/>
    <property type="match status" value="1"/>
</dbReference>
<keyword evidence="15" id="KW-0472">Membrane</keyword>
<dbReference type="GO" id="GO:0042421">
    <property type="term" value="P:norepinephrine biosynthetic process"/>
    <property type="evidence" value="ECO:0000318"/>
    <property type="project" value="GO_Central"/>
</dbReference>
<dbReference type="RefSeq" id="XP_035685213.1">
    <property type="nucleotide sequence ID" value="XM_035829320.1"/>
</dbReference>
<keyword evidence="21" id="KW-0732">Signal</keyword>
<dbReference type="CDD" id="cd09631">
    <property type="entry name" value="DOMON_DOH"/>
    <property type="match status" value="1"/>
</dbReference>
<dbReference type="PANTHER" id="PTHR10157">
    <property type="entry name" value="DOPAMINE BETA HYDROXYLASE RELATED"/>
    <property type="match status" value="1"/>
</dbReference>
<keyword evidence="13" id="KW-0186">Copper</keyword>
<evidence type="ECO:0000256" key="7">
    <source>
        <dbReference type="ARBA" id="ARBA00012686"/>
    </source>
</evidence>
<dbReference type="Gene3D" id="2.60.120.310">
    <property type="entry name" value="Copper type II, ascorbate-dependent monooxygenase, N-terminal domain"/>
    <property type="match status" value="1"/>
</dbReference>
<evidence type="ECO:0000256" key="18">
    <source>
        <dbReference type="ARBA" id="ARBA00037327"/>
    </source>
</evidence>
<feature type="chain" id="PRO_5039893841" description="Dopamine beta-hydroxylase" evidence="21">
    <location>
        <begin position="19"/>
        <end position="594"/>
    </location>
</feature>
<evidence type="ECO:0000256" key="6">
    <source>
        <dbReference type="ARBA" id="ARBA00011406"/>
    </source>
</evidence>
<evidence type="ECO:0000256" key="13">
    <source>
        <dbReference type="ARBA" id="ARBA00023008"/>
    </source>
</evidence>
<proteinExistence type="inferred from homology"/>
<dbReference type="KEGG" id="bfo:118421819"/>
<name>A0A9J7LLQ4_BRAFL</name>
<evidence type="ECO:0000313" key="23">
    <source>
        <dbReference type="Proteomes" id="UP000001554"/>
    </source>
</evidence>
<evidence type="ECO:0000259" key="22">
    <source>
        <dbReference type="PROSITE" id="PS50836"/>
    </source>
</evidence>
<keyword evidence="12" id="KW-0560">Oxidoreductase</keyword>
<feature type="signal peptide" evidence="21">
    <location>
        <begin position="1"/>
        <end position="18"/>
    </location>
</feature>
<dbReference type="InterPro" id="IPR045266">
    <property type="entry name" value="DOH_DOMON"/>
</dbReference>
<dbReference type="PANTHER" id="PTHR10157:SF29">
    <property type="entry name" value="DOPAMINE BETA-HYDROXYLASE"/>
    <property type="match status" value="1"/>
</dbReference>
<gene>
    <name evidence="24" type="primary">LOC118421819</name>
</gene>
<dbReference type="PRINTS" id="PR00767">
    <property type="entry name" value="DBMONOXGNASE"/>
</dbReference>
<evidence type="ECO:0000256" key="9">
    <source>
        <dbReference type="ARBA" id="ARBA00022692"/>
    </source>
</evidence>
<dbReference type="InterPro" id="IPR020611">
    <property type="entry name" value="Cu2_ascorb_mOase_CS-1"/>
</dbReference>
<evidence type="ECO:0000256" key="14">
    <source>
        <dbReference type="ARBA" id="ARBA00023033"/>
    </source>
</evidence>
<dbReference type="GO" id="GO:0042420">
    <property type="term" value="P:dopamine catabolic process"/>
    <property type="evidence" value="ECO:0000318"/>
    <property type="project" value="GO_Central"/>
</dbReference>
<protein>
    <recommendedName>
        <fullName evidence="8">Dopamine beta-hydroxylase</fullName>
        <ecNumber evidence="7">1.14.17.1</ecNumber>
    </recommendedName>
</protein>
<accession>A0A9J7LLQ4</accession>
<comment type="cofactor">
    <cofactor evidence="1">
        <name>Cu(2+)</name>
        <dbReference type="ChEBI" id="CHEBI:29036"/>
    </cofactor>
</comment>
<dbReference type="InterPro" id="IPR000323">
    <property type="entry name" value="Cu2_ascorb_mOase_N"/>
</dbReference>
<dbReference type="Pfam" id="PF03351">
    <property type="entry name" value="DOMON"/>
    <property type="match status" value="1"/>
</dbReference>
<dbReference type="PROSITE" id="PS50836">
    <property type="entry name" value="DOMON"/>
    <property type="match status" value="1"/>
</dbReference>
<dbReference type="EC" id="1.14.17.1" evidence="7"/>
<evidence type="ECO:0000256" key="1">
    <source>
        <dbReference type="ARBA" id="ARBA00001973"/>
    </source>
</evidence>
<dbReference type="PROSITE" id="PS00084">
    <property type="entry name" value="CU2_MONOOXYGENASE_1"/>
    <property type="match status" value="1"/>
</dbReference>
<dbReference type="Pfam" id="PF01082">
    <property type="entry name" value="Cu2_monooxygen"/>
    <property type="match status" value="1"/>
</dbReference>
<dbReference type="InterPro" id="IPR005018">
    <property type="entry name" value="DOMON_domain"/>
</dbReference>
<organism evidence="23 24">
    <name type="scientific">Branchiostoma floridae</name>
    <name type="common">Florida lancelet</name>
    <name type="synonym">Amphioxus</name>
    <dbReference type="NCBI Taxonomy" id="7739"/>
    <lineage>
        <taxon>Eukaryota</taxon>
        <taxon>Metazoa</taxon>
        <taxon>Chordata</taxon>
        <taxon>Cephalochordata</taxon>
        <taxon>Leptocardii</taxon>
        <taxon>Amphioxiformes</taxon>
        <taxon>Branchiostomatidae</taxon>
        <taxon>Branchiostoma</taxon>
    </lineage>
</organism>
<evidence type="ECO:0000256" key="10">
    <source>
        <dbReference type="ARBA" id="ARBA00022723"/>
    </source>
</evidence>
<dbReference type="Proteomes" id="UP000001554">
    <property type="component" value="Chromosome 8"/>
</dbReference>
<keyword evidence="14" id="KW-0503">Monooxygenase</keyword>
<dbReference type="InterPro" id="IPR008977">
    <property type="entry name" value="PHM/PNGase_F_dom_sf"/>
</dbReference>
<dbReference type="InterPro" id="IPR028460">
    <property type="entry name" value="Tbh/DBH"/>
</dbReference>
<comment type="similarity">
    <text evidence="5">Belongs to the copper type II ascorbate-dependent monooxygenase family.</text>
</comment>
<keyword evidence="23" id="KW-1185">Reference proteome</keyword>
<evidence type="ECO:0000256" key="17">
    <source>
        <dbReference type="ARBA" id="ARBA00023180"/>
    </source>
</evidence>
<comment type="subcellular location">
    <subcellularLocation>
        <location evidence="3">Cytoplasmic vesicle</location>
        <location evidence="3">Secretory vesicle</location>
        <location evidence="3">Chromaffin granule lumen</location>
    </subcellularLocation>
    <subcellularLocation>
        <location evidence="2">Cytoplasmic vesicle</location>
        <location evidence="2">Secretory vesicle</location>
        <location evidence="2">Chromaffin granule membrane</location>
        <topology evidence="2">Single-pass type II membrane protein</topology>
    </subcellularLocation>
</comment>
<keyword evidence="16" id="KW-1015">Disulfide bond</keyword>
<evidence type="ECO:0000313" key="24">
    <source>
        <dbReference type="RefSeq" id="XP_035685213.1"/>
    </source>
</evidence>
<evidence type="ECO:0000256" key="11">
    <source>
        <dbReference type="ARBA" id="ARBA00022989"/>
    </source>
</evidence>
<comment type="catalytic activity">
    <reaction evidence="19">
        <text>dopamine + 2 L-ascorbate + O2 = (R)-noradrenaline + 2 monodehydro-L-ascorbate radical + H2O</text>
        <dbReference type="Rhea" id="RHEA:19117"/>
        <dbReference type="ChEBI" id="CHEBI:15377"/>
        <dbReference type="ChEBI" id="CHEBI:15379"/>
        <dbReference type="ChEBI" id="CHEBI:38290"/>
        <dbReference type="ChEBI" id="CHEBI:59513"/>
        <dbReference type="ChEBI" id="CHEBI:59905"/>
        <dbReference type="ChEBI" id="CHEBI:72587"/>
        <dbReference type="EC" id="1.14.17.1"/>
    </reaction>
    <physiologicalReaction direction="left-to-right" evidence="19">
        <dbReference type="Rhea" id="RHEA:19118"/>
    </physiologicalReaction>
</comment>
<dbReference type="Gene3D" id="2.60.120.230">
    <property type="match status" value="1"/>
</dbReference>
<evidence type="ECO:0000256" key="2">
    <source>
        <dbReference type="ARBA" id="ARBA00004351"/>
    </source>
</evidence>
<dbReference type="GeneID" id="118421819"/>
<dbReference type="GO" id="GO:0005507">
    <property type="term" value="F:copper ion binding"/>
    <property type="evidence" value="ECO:0000318"/>
    <property type="project" value="GO_Central"/>
</dbReference>
<reference evidence="23" key="1">
    <citation type="journal article" date="2020" name="Nat. Ecol. Evol.">
        <title>Deeply conserved synteny resolves early events in vertebrate evolution.</title>
        <authorList>
            <person name="Simakov O."/>
            <person name="Marletaz F."/>
            <person name="Yue J.X."/>
            <person name="O'Connell B."/>
            <person name="Jenkins J."/>
            <person name="Brandt A."/>
            <person name="Calef R."/>
            <person name="Tung C.H."/>
            <person name="Huang T.K."/>
            <person name="Schmutz J."/>
            <person name="Satoh N."/>
            <person name="Yu J.K."/>
            <person name="Putnam N.H."/>
            <person name="Green R.E."/>
            <person name="Rokhsar D.S."/>
        </authorList>
    </citation>
    <scope>NUCLEOTIDE SEQUENCE [LARGE SCALE GENOMIC DNA]</scope>
    <source>
        <strain evidence="23">S238N-H82</strain>
    </source>
</reference>
<evidence type="ECO:0000256" key="20">
    <source>
        <dbReference type="SAM" id="MobiDB-lite"/>
    </source>
</evidence>
<dbReference type="InterPro" id="IPR036939">
    <property type="entry name" value="Cu2_ascorb_mOase_N_sf"/>
</dbReference>
<reference evidence="24" key="2">
    <citation type="submission" date="2025-08" db="UniProtKB">
        <authorList>
            <consortium name="RefSeq"/>
        </authorList>
    </citation>
    <scope>IDENTIFICATION</scope>
    <source>
        <strain evidence="24">S238N-H82</strain>
        <tissue evidence="24">Testes</tissue>
    </source>
</reference>
<dbReference type="OMA" id="FPHFSGP"/>
<dbReference type="InterPro" id="IPR024548">
    <property type="entry name" value="Cu2_monoox_C"/>
</dbReference>
<feature type="domain" description="DOMON" evidence="22">
    <location>
        <begin position="32"/>
        <end position="148"/>
    </location>
</feature>
<keyword evidence="10" id="KW-0479">Metal-binding</keyword>
<sequence length="594" mass="66763">MSLAIPLCFVPFIVLCTCHNLTVYNTSLDDSGKMELLWQVDYEASTVIFQLRADTDANGFAFGMSDDGTLRKADLVVFWTEGNSVNVADSWTDDHGYFHVDKSQDYHLIDYTANAGKTSVTFSRRFDTCDQQDYRIDSGTTNLLYVLPEHDISAVSDLNNDDARMRFGTKRQQLLKTDTDTPPLPPDVRSFDIRVNQAKIPPEETTYWCRTQPLPTLPAKVHVLQYEPIIAPGNEAVVHHMTVFLCGNDVSSTAGYDGPCEGEEDRRELKTCKHVIAAWAMGAQAFAYPEEAGIPLGGPSASTFAMIEIHYNNPGRRKDIVDSSGVRFHYTPTLRRHDAGIMELGLRYLPSMAIPPRQDSYVITGFCPAQCTVKGLPAGGIQVFASQLHTHLAGTAVWTKHVRSGVELPELNRDNHYSTMFEVKRLFRENEGERGERKKGEKGKEKDRGRYDHYDEGTQGDVLMTSCKYNTADRRSVTLGGYGIHDEMCLNYIHYYPASPLQACKSVVAASALDRFFDVVFSLFGTPNEQNVADDFSHMPWNPLTTAYLTSLYRRGPIDVMCQKTTGEIFEGKWTDLEQPHIRKPQNPQRKCQA</sequence>
<keyword evidence="11" id="KW-1133">Transmembrane helix</keyword>
<evidence type="ECO:0000256" key="16">
    <source>
        <dbReference type="ARBA" id="ARBA00023157"/>
    </source>
</evidence>
<evidence type="ECO:0000256" key="8">
    <source>
        <dbReference type="ARBA" id="ARBA00020179"/>
    </source>
</evidence>
<dbReference type="GO" id="GO:0030667">
    <property type="term" value="C:secretory granule membrane"/>
    <property type="evidence" value="ECO:0000318"/>
    <property type="project" value="GO_Central"/>
</dbReference>
<evidence type="ECO:0000256" key="12">
    <source>
        <dbReference type="ARBA" id="ARBA00023002"/>
    </source>
</evidence>
<evidence type="ECO:0000256" key="4">
    <source>
        <dbReference type="ARBA" id="ARBA00005223"/>
    </source>
</evidence>
<dbReference type="AlphaFoldDB" id="A0A9J7LLQ4"/>
<keyword evidence="9" id="KW-0812">Transmembrane</keyword>
<evidence type="ECO:0000256" key="3">
    <source>
        <dbReference type="ARBA" id="ARBA00004553"/>
    </source>
</evidence>
<evidence type="ECO:0000256" key="21">
    <source>
        <dbReference type="SAM" id="SignalP"/>
    </source>
</evidence>
<comment type="function">
    <text evidence="18">Catalyzes the hydroxylation of dopamine to noradrenaline (also known as norepinephrine), and is thus vital for regulation of these neurotransmitters.</text>
</comment>
<dbReference type="GO" id="GO:0004500">
    <property type="term" value="F:dopamine beta-monooxygenase activity"/>
    <property type="evidence" value="ECO:0000318"/>
    <property type="project" value="GO_Central"/>
</dbReference>
<dbReference type="OrthoDB" id="129121at2759"/>
<dbReference type="SUPFAM" id="SSF49742">
    <property type="entry name" value="PHM/PNGase F"/>
    <property type="match status" value="3"/>
</dbReference>
<dbReference type="GO" id="GO:0005615">
    <property type="term" value="C:extracellular space"/>
    <property type="evidence" value="ECO:0000318"/>
    <property type="project" value="GO_Central"/>
</dbReference>
<evidence type="ECO:0000256" key="5">
    <source>
        <dbReference type="ARBA" id="ARBA00010676"/>
    </source>
</evidence>
<comment type="pathway">
    <text evidence="4">Catecholamine biosynthesis; (R)-noradrenaline biosynthesis; (R)-noradrenaline from dopamine: step 1/1.</text>
</comment>
<dbReference type="InterPro" id="IPR000945">
    <property type="entry name" value="DBH-like"/>
</dbReference>
<dbReference type="GO" id="GO:0006589">
    <property type="term" value="P:octopamine biosynthetic process"/>
    <property type="evidence" value="ECO:0000318"/>
    <property type="project" value="GO_Central"/>
</dbReference>
<keyword evidence="17" id="KW-0325">Glycoprotein</keyword>
<comment type="subunit">
    <text evidence="6">Homotetramer; composed of two disulfide-linked dimers.</text>
</comment>
<dbReference type="InterPro" id="IPR014784">
    <property type="entry name" value="Cu2_ascorb_mOase-like_C"/>
</dbReference>
<feature type="region of interest" description="Disordered" evidence="20">
    <location>
        <begin position="431"/>
        <end position="455"/>
    </location>
</feature>